<dbReference type="Proteomes" id="UP000276588">
    <property type="component" value="Unassembled WGS sequence"/>
</dbReference>
<comment type="function">
    <text evidence="8">Catalyzes the NADPH-dependent reduction of glutamyl-tRNA(Glu) to glutamate 1-semialdehyde (GSA).</text>
</comment>
<evidence type="ECO:0000259" key="15">
    <source>
        <dbReference type="Pfam" id="PF00745"/>
    </source>
</evidence>
<dbReference type="EMBL" id="QKNY01000007">
    <property type="protein sequence ID" value="RJX43646.1"/>
    <property type="molecule type" value="Genomic_DNA"/>
</dbReference>
<feature type="active site" description="Nucleophile" evidence="8 9">
    <location>
        <position position="52"/>
    </location>
</feature>
<reference evidence="18 19" key="1">
    <citation type="submission" date="2018-06" db="EMBL/GenBank/DDBJ databases">
        <title>Halonotius sp. F13-13 a new haloarchaeeon isolated from a solar saltern from Isla Cristina, Huelva, Spain.</title>
        <authorList>
            <person name="Duran-Viseras A."/>
            <person name="Sanchez-Porro C."/>
            <person name="Ventosa A."/>
        </authorList>
    </citation>
    <scope>NUCLEOTIDE SEQUENCE [LARGE SCALE GENOMIC DNA]</scope>
    <source>
        <strain evidence="18 19">F13-13</strain>
    </source>
</reference>
<feature type="binding site" evidence="8 11">
    <location>
        <begin position="183"/>
        <end position="188"/>
    </location>
    <ligand>
        <name>NADP(+)</name>
        <dbReference type="ChEBI" id="CHEBI:58349"/>
    </ligand>
</feature>
<feature type="binding site" evidence="8 10">
    <location>
        <begin position="109"/>
        <end position="111"/>
    </location>
    <ligand>
        <name>substrate</name>
    </ligand>
</feature>
<dbReference type="GO" id="GO:0050661">
    <property type="term" value="F:NADP binding"/>
    <property type="evidence" value="ECO:0007669"/>
    <property type="project" value="InterPro"/>
</dbReference>
<keyword evidence="19" id="KW-1185">Reference proteome</keyword>
<feature type="binding site" evidence="8 10">
    <location>
        <position position="104"/>
    </location>
    <ligand>
        <name>substrate</name>
    </ligand>
</feature>
<keyword evidence="4 8" id="KW-0521">NADP</keyword>
<dbReference type="AlphaFoldDB" id="A0A3A6PPN3"/>
<evidence type="ECO:0000256" key="11">
    <source>
        <dbReference type="PIRSR" id="PIRSR000445-3"/>
    </source>
</evidence>
<keyword evidence="6 8" id="KW-0627">Porphyrin biosynthesis</keyword>
<dbReference type="HAMAP" id="MF_00087">
    <property type="entry name" value="Glu_tRNA_reductase"/>
    <property type="match status" value="1"/>
</dbReference>
<evidence type="ECO:0000313" key="19">
    <source>
        <dbReference type="Proteomes" id="UP000276588"/>
    </source>
</evidence>
<evidence type="ECO:0000256" key="10">
    <source>
        <dbReference type="PIRSR" id="PIRSR000445-2"/>
    </source>
</evidence>
<organism evidence="18 19">
    <name type="scientific">Halonotius aquaticus</name>
    <dbReference type="NCBI Taxonomy" id="2216978"/>
    <lineage>
        <taxon>Archaea</taxon>
        <taxon>Methanobacteriati</taxon>
        <taxon>Methanobacteriota</taxon>
        <taxon>Stenosarchaea group</taxon>
        <taxon>Halobacteria</taxon>
        <taxon>Halobacteriales</taxon>
        <taxon>Haloferacaceae</taxon>
        <taxon>Halonotius</taxon>
    </lineage>
</organism>
<name>A0A3A6PPN3_9EURY</name>
<keyword evidence="5 8" id="KW-0560">Oxidoreductase</keyword>
<evidence type="ECO:0000256" key="13">
    <source>
        <dbReference type="RuleBase" id="RU000584"/>
    </source>
</evidence>
<dbReference type="PROSITE" id="PS00747">
    <property type="entry name" value="GLUTR"/>
    <property type="match status" value="1"/>
</dbReference>
<dbReference type="RefSeq" id="WP_120102210.1">
    <property type="nucleotide sequence ID" value="NZ_QKNY01000007.1"/>
</dbReference>
<evidence type="ECO:0000256" key="12">
    <source>
        <dbReference type="PIRSR" id="PIRSR000445-4"/>
    </source>
</evidence>
<dbReference type="InterPro" id="IPR018214">
    <property type="entry name" value="GluRdtase_CS"/>
</dbReference>
<feature type="domain" description="Tetrapyrrole biosynthesis glutamyl-tRNA reductase dimerisation" evidence="15">
    <location>
        <begin position="310"/>
        <end position="410"/>
    </location>
</feature>
<comment type="pathway">
    <text evidence="1 8 13">Porphyrin-containing compound metabolism; protoporphyrin-IX biosynthesis; 5-aminolevulinate from L-glutamyl-tRNA(Glu): step 1/2.</text>
</comment>
<evidence type="ECO:0000259" key="17">
    <source>
        <dbReference type="Pfam" id="PF05201"/>
    </source>
</evidence>
<dbReference type="PANTHER" id="PTHR43013">
    <property type="entry name" value="GLUTAMYL-TRNA REDUCTASE"/>
    <property type="match status" value="1"/>
</dbReference>
<dbReference type="SUPFAM" id="SSF69742">
    <property type="entry name" value="Glutamyl tRNA-reductase catalytic, N-terminal domain"/>
    <property type="match status" value="1"/>
</dbReference>
<dbReference type="UniPathway" id="UPA00251">
    <property type="reaction ID" value="UER00316"/>
</dbReference>
<dbReference type="InterPro" id="IPR036291">
    <property type="entry name" value="NAD(P)-bd_dom_sf"/>
</dbReference>
<feature type="site" description="Important for activity" evidence="8 12">
    <location>
        <position position="94"/>
    </location>
</feature>
<evidence type="ECO:0000256" key="2">
    <source>
        <dbReference type="ARBA" id="ARBA00005916"/>
    </source>
</evidence>
<dbReference type="OrthoDB" id="4562at2157"/>
<evidence type="ECO:0000256" key="8">
    <source>
        <dbReference type="HAMAP-Rule" id="MF_00087"/>
    </source>
</evidence>
<dbReference type="SUPFAM" id="SSF69075">
    <property type="entry name" value="Glutamyl tRNA-reductase dimerization domain"/>
    <property type="match status" value="1"/>
</dbReference>
<sequence>MIRNGVITGVRVAHDTATVDEIEAASADDVADRIADLLATPGVREAFAIQTCNRAEAYVVTDRADQGRDALAEIADPVRSGAVVTMAHEASLRHLMRLAAGLESLVLGEDQIIGQLKDAIELARRAEGLGPMLEDALMKAVHVGERARTETAINEGVVSLGSAAVTLADREIDLDGATALILGAGEMGTIAAEAIAETAVDRLLIANRTIPHATHVADTVSTDASAIGLSAAPAAADRADVVIAATGSPDHVLAAEELASAGETLCIDLAQPRDIDPAADAEAGVTIHDIDALEAITAETHARREDAAAEVEAMIDEEFDRLLALFKRKRADEAISTMYESAERVKNREVGTAMAKLDANAELTETHREVIESLADSLVSQLLAAPTKSLREAAAEDDWTTIQTAMQLFNPEFDGPVPTDDAVDELDVDNADTEADDNDETPAGSDSETPAGPPESPAGLPDGVDPEEIPQHVLEQLSDN</sequence>
<comment type="similarity">
    <text evidence="2 8 13">Belongs to the glutamyl-tRNA reductase family.</text>
</comment>
<dbReference type="EC" id="1.2.1.70" evidence="3 8"/>
<evidence type="ECO:0000256" key="9">
    <source>
        <dbReference type="PIRSR" id="PIRSR000445-1"/>
    </source>
</evidence>
<dbReference type="Gene3D" id="3.30.460.30">
    <property type="entry name" value="Glutamyl-tRNA reductase, N-terminal domain"/>
    <property type="match status" value="1"/>
</dbReference>
<dbReference type="Gene3D" id="3.40.50.720">
    <property type="entry name" value="NAD(P)-binding Rossmann-like Domain"/>
    <property type="match status" value="1"/>
</dbReference>
<comment type="miscellaneous">
    <text evidence="8">During catalysis, the active site Cys acts as a nucleophile attacking the alpha-carbonyl group of tRNA-bound glutamate with the formation of a thioester intermediate between enzyme and glutamate, and the concomitant release of tRNA(Glu). The thioester intermediate is finally reduced by direct hydride transfer from NADPH, to form the product GSA.</text>
</comment>
<dbReference type="Pfam" id="PF05201">
    <property type="entry name" value="GlutR_N"/>
    <property type="match status" value="1"/>
</dbReference>
<dbReference type="InterPro" id="IPR015895">
    <property type="entry name" value="4pyrrol_synth_GluRdtase_N"/>
</dbReference>
<protein>
    <recommendedName>
        <fullName evidence="3 8">Glutamyl-tRNA reductase</fullName>
        <shortName evidence="8">GluTR</shortName>
        <ecNumber evidence="3 8">1.2.1.70</ecNumber>
    </recommendedName>
</protein>
<dbReference type="InterPro" id="IPR036343">
    <property type="entry name" value="GluRdtase_N_sf"/>
</dbReference>
<dbReference type="InterPro" id="IPR015896">
    <property type="entry name" value="4pyrrol_synth_GluRdtase_dimer"/>
</dbReference>
<evidence type="ECO:0000256" key="6">
    <source>
        <dbReference type="ARBA" id="ARBA00023244"/>
    </source>
</evidence>
<dbReference type="InterPro" id="IPR006151">
    <property type="entry name" value="Shikm_DH/Glu-tRNA_Rdtase"/>
</dbReference>
<feature type="binding site" evidence="8 10">
    <location>
        <position position="115"/>
    </location>
    <ligand>
        <name>substrate</name>
    </ligand>
</feature>
<dbReference type="GO" id="GO:0019353">
    <property type="term" value="P:protoporphyrinogen IX biosynthetic process from glutamate"/>
    <property type="evidence" value="ECO:0007669"/>
    <property type="project" value="TreeGrafter"/>
</dbReference>
<evidence type="ECO:0000256" key="1">
    <source>
        <dbReference type="ARBA" id="ARBA00005059"/>
    </source>
</evidence>
<comment type="caution">
    <text evidence="18">The sequence shown here is derived from an EMBL/GenBank/DDBJ whole genome shotgun (WGS) entry which is preliminary data.</text>
</comment>
<feature type="binding site" evidence="8 10">
    <location>
        <begin position="51"/>
        <end position="54"/>
    </location>
    <ligand>
        <name>substrate</name>
    </ligand>
</feature>
<evidence type="ECO:0000256" key="7">
    <source>
        <dbReference type="ARBA" id="ARBA00047464"/>
    </source>
</evidence>
<dbReference type="Pfam" id="PF01488">
    <property type="entry name" value="Shikimate_DH"/>
    <property type="match status" value="1"/>
</dbReference>
<evidence type="ECO:0000256" key="14">
    <source>
        <dbReference type="SAM" id="MobiDB-lite"/>
    </source>
</evidence>
<evidence type="ECO:0000259" key="16">
    <source>
        <dbReference type="Pfam" id="PF01488"/>
    </source>
</evidence>
<comment type="catalytic activity">
    <reaction evidence="7 8 13">
        <text>(S)-4-amino-5-oxopentanoate + tRNA(Glu) + NADP(+) = L-glutamyl-tRNA(Glu) + NADPH + H(+)</text>
        <dbReference type="Rhea" id="RHEA:12344"/>
        <dbReference type="Rhea" id="RHEA-COMP:9663"/>
        <dbReference type="Rhea" id="RHEA-COMP:9680"/>
        <dbReference type="ChEBI" id="CHEBI:15378"/>
        <dbReference type="ChEBI" id="CHEBI:57501"/>
        <dbReference type="ChEBI" id="CHEBI:57783"/>
        <dbReference type="ChEBI" id="CHEBI:58349"/>
        <dbReference type="ChEBI" id="CHEBI:78442"/>
        <dbReference type="ChEBI" id="CHEBI:78520"/>
        <dbReference type="EC" id="1.2.1.70"/>
    </reaction>
</comment>
<dbReference type="GO" id="GO:0008883">
    <property type="term" value="F:glutamyl-tRNA reductase activity"/>
    <property type="evidence" value="ECO:0007669"/>
    <property type="project" value="UniProtKB-UniRule"/>
</dbReference>
<accession>A0A3A6PPN3</accession>
<dbReference type="InterPro" id="IPR000343">
    <property type="entry name" value="4pyrrol_synth_GluRdtase"/>
</dbReference>
<dbReference type="NCBIfam" id="TIGR01035">
    <property type="entry name" value="hemA"/>
    <property type="match status" value="1"/>
</dbReference>
<evidence type="ECO:0000256" key="4">
    <source>
        <dbReference type="ARBA" id="ARBA00022857"/>
    </source>
</evidence>
<comment type="subunit">
    <text evidence="8">Homodimer.</text>
</comment>
<dbReference type="PIRSF" id="PIRSF000445">
    <property type="entry name" value="4pyrrol_synth_GluRdtase"/>
    <property type="match status" value="1"/>
</dbReference>
<dbReference type="PANTHER" id="PTHR43013:SF1">
    <property type="entry name" value="GLUTAMYL-TRNA REDUCTASE"/>
    <property type="match status" value="1"/>
</dbReference>
<evidence type="ECO:0000256" key="3">
    <source>
        <dbReference type="ARBA" id="ARBA00012970"/>
    </source>
</evidence>
<feature type="domain" description="Quinate/shikimate 5-dehydrogenase/glutamyl-tRNA reductase" evidence="16">
    <location>
        <begin position="167"/>
        <end position="296"/>
    </location>
</feature>
<dbReference type="Pfam" id="PF00745">
    <property type="entry name" value="GlutR_dimer"/>
    <property type="match status" value="1"/>
</dbReference>
<gene>
    <name evidence="8" type="primary">hemA</name>
    <name evidence="18" type="ORF">DM826_05185</name>
</gene>
<dbReference type="SUPFAM" id="SSF51735">
    <property type="entry name" value="NAD(P)-binding Rossmann-fold domains"/>
    <property type="match status" value="1"/>
</dbReference>
<proteinExistence type="inferred from homology"/>
<feature type="compositionally biased region" description="Acidic residues" evidence="14">
    <location>
        <begin position="421"/>
        <end position="440"/>
    </location>
</feature>
<evidence type="ECO:0000313" key="18">
    <source>
        <dbReference type="EMBL" id="RJX43646.1"/>
    </source>
</evidence>
<feature type="domain" description="Glutamyl-tRNA reductase N-terminal" evidence="17">
    <location>
        <begin position="10"/>
        <end position="151"/>
    </location>
</feature>
<dbReference type="InterPro" id="IPR036453">
    <property type="entry name" value="GluRdtase_dimer_dom_sf"/>
</dbReference>
<evidence type="ECO:0000256" key="5">
    <source>
        <dbReference type="ARBA" id="ARBA00023002"/>
    </source>
</evidence>
<comment type="domain">
    <text evidence="8">Possesses an unusual extended V-shaped dimeric structure with each monomer consisting of three distinct domains arranged along a curved 'spinal' alpha-helix. The N-terminal catalytic domain specifically recognizes the glutamate moiety of the substrate. The second domain is the NADPH-binding domain, and the third C-terminal domain is responsible for dimerization.</text>
</comment>
<feature type="region of interest" description="Disordered" evidence="14">
    <location>
        <begin position="410"/>
        <end position="480"/>
    </location>
</feature>